<evidence type="ECO:0000313" key="2">
    <source>
        <dbReference type="EMBL" id="NYT84746.1"/>
    </source>
</evidence>
<dbReference type="SUPFAM" id="SSF52833">
    <property type="entry name" value="Thioredoxin-like"/>
    <property type="match status" value="1"/>
</dbReference>
<protein>
    <recommendedName>
        <fullName evidence="4">Thioredoxin domain-containing protein</fullName>
    </recommendedName>
</protein>
<dbReference type="Proteomes" id="UP000554144">
    <property type="component" value="Unassembled WGS sequence"/>
</dbReference>
<dbReference type="OrthoDB" id="9180342at2"/>
<dbReference type="InterPro" id="IPR036249">
    <property type="entry name" value="Thioredoxin-like_sf"/>
</dbReference>
<keyword evidence="1" id="KW-1133">Transmembrane helix</keyword>
<organism evidence="2 3">
    <name type="scientific">Pollutimonas harenae</name>
    <dbReference type="NCBI Taxonomy" id="657015"/>
    <lineage>
        <taxon>Bacteria</taxon>
        <taxon>Pseudomonadati</taxon>
        <taxon>Pseudomonadota</taxon>
        <taxon>Betaproteobacteria</taxon>
        <taxon>Burkholderiales</taxon>
        <taxon>Alcaligenaceae</taxon>
        <taxon>Pollutimonas</taxon>
    </lineage>
</organism>
<evidence type="ECO:0000256" key="1">
    <source>
        <dbReference type="SAM" id="Phobius"/>
    </source>
</evidence>
<evidence type="ECO:0000313" key="3">
    <source>
        <dbReference type="Proteomes" id="UP000554144"/>
    </source>
</evidence>
<keyword evidence="1" id="KW-0472">Membrane</keyword>
<keyword evidence="3" id="KW-1185">Reference proteome</keyword>
<evidence type="ECO:0008006" key="4">
    <source>
        <dbReference type="Google" id="ProtNLM"/>
    </source>
</evidence>
<dbReference type="Gene3D" id="3.40.30.10">
    <property type="entry name" value="Glutaredoxin"/>
    <property type="match status" value="1"/>
</dbReference>
<accession>A0A853GVE0</accession>
<keyword evidence="1" id="KW-0812">Transmembrane</keyword>
<proteinExistence type="predicted"/>
<dbReference type="EMBL" id="JACCEV010000001">
    <property type="protein sequence ID" value="NYT84746.1"/>
    <property type="molecule type" value="Genomic_DNA"/>
</dbReference>
<gene>
    <name evidence="2" type="ORF">H0A62_03935</name>
</gene>
<feature type="transmembrane region" description="Helical" evidence="1">
    <location>
        <begin position="21"/>
        <end position="41"/>
    </location>
</feature>
<reference evidence="2 3" key="1">
    <citation type="submission" date="2020-07" db="EMBL/GenBank/DDBJ databases">
        <title>Taxonomic revisions and descriptions of new bacterial species based on genomic comparisons in the high-G+C-content subgroup of the family Alcaligenaceae.</title>
        <authorList>
            <person name="Szabo A."/>
            <person name="Felfoldi T."/>
        </authorList>
    </citation>
    <scope>NUCLEOTIDE SEQUENCE [LARGE SCALE GENOMIC DNA]</scope>
    <source>
        <strain evidence="2 3">DSM 25667</strain>
    </source>
</reference>
<sequence length="214" mass="23778">MVSNTPVTPDQARRPRSIWPLYLIVIMSLAPLVLALLAYYVPALGLRPSEHSNYGKLIQPQRPVPDASTLPLRTLDGNPFELSSLDGKWILVSADSAACPESCVRKLFILRNSHASQGKNVERLARVWFITDDQEIPDQVMKAYKGTHMLRVDPAKLAAYLAPQATAADREAALKAPMWIIDPLGNLMMQFPADADPISVRDDIRKLIRNSRIG</sequence>
<dbReference type="AlphaFoldDB" id="A0A853GVE0"/>
<name>A0A853GVE0_9BURK</name>
<comment type="caution">
    <text evidence="2">The sequence shown here is derived from an EMBL/GenBank/DDBJ whole genome shotgun (WGS) entry which is preliminary data.</text>
</comment>